<name>A0A8H6D2U4_9HYPO</name>
<gene>
    <name evidence="1" type="ORF">FMUND_13772</name>
</gene>
<dbReference type="AlphaFoldDB" id="A0A8H6D2U4"/>
<dbReference type="Proteomes" id="UP000544331">
    <property type="component" value="Unassembled WGS sequence"/>
</dbReference>
<dbReference type="EMBL" id="JAAOAN010000662">
    <property type="protein sequence ID" value="KAF5701743.1"/>
    <property type="molecule type" value="Genomic_DNA"/>
</dbReference>
<keyword evidence="2" id="KW-1185">Reference proteome</keyword>
<comment type="caution">
    <text evidence="1">The sequence shown here is derived from an EMBL/GenBank/DDBJ whole genome shotgun (WGS) entry which is preliminary data.</text>
</comment>
<reference evidence="1 2" key="1">
    <citation type="submission" date="2020-05" db="EMBL/GenBank/DDBJ databases">
        <title>Identification and distribution of gene clusters putatively required for synthesis of sphingolipid metabolism inhibitors in phylogenetically diverse species of the filamentous fungus Fusarium.</title>
        <authorList>
            <person name="Kim H.-S."/>
            <person name="Busman M."/>
            <person name="Brown D.W."/>
            <person name="Divon H."/>
            <person name="Uhlig S."/>
            <person name="Proctor R.H."/>
        </authorList>
    </citation>
    <scope>NUCLEOTIDE SEQUENCE [LARGE SCALE GENOMIC DNA]</scope>
    <source>
        <strain evidence="1 2">NRRL 66235</strain>
    </source>
</reference>
<sequence>MGYVFLQPLHQGGTKEDFEIFKWKDPNIIQKEDKNFFNSNANIERHIVLATEKFGYRELLQIERMLRQQISYAKTSEIRVMIEKHLESLRRPIQRIGFRDYYYTDRKRFQEHWKQTTTSWEMTQVTQGPNHIMDMLQGMKRFKDFEDQYEVSFIKKKLYIVFLGLAENLGIEEYENYKMAQDGILHSV</sequence>
<proteinExistence type="predicted"/>
<evidence type="ECO:0000313" key="1">
    <source>
        <dbReference type="EMBL" id="KAF5701743.1"/>
    </source>
</evidence>
<evidence type="ECO:0000313" key="2">
    <source>
        <dbReference type="Proteomes" id="UP000544331"/>
    </source>
</evidence>
<dbReference type="OrthoDB" id="4970700at2759"/>
<organism evidence="1 2">
    <name type="scientific">Fusarium mundagurra</name>
    <dbReference type="NCBI Taxonomy" id="1567541"/>
    <lineage>
        <taxon>Eukaryota</taxon>
        <taxon>Fungi</taxon>
        <taxon>Dikarya</taxon>
        <taxon>Ascomycota</taxon>
        <taxon>Pezizomycotina</taxon>
        <taxon>Sordariomycetes</taxon>
        <taxon>Hypocreomycetidae</taxon>
        <taxon>Hypocreales</taxon>
        <taxon>Nectriaceae</taxon>
        <taxon>Fusarium</taxon>
        <taxon>Fusarium fujikuroi species complex</taxon>
    </lineage>
</organism>
<accession>A0A8H6D2U4</accession>
<protein>
    <submittedName>
        <fullName evidence="1">Uncharacterized protein</fullName>
    </submittedName>
</protein>